<protein>
    <recommendedName>
        <fullName evidence="2">Dienelactone hydrolase domain-containing protein</fullName>
    </recommendedName>
</protein>
<feature type="signal peptide" evidence="1">
    <location>
        <begin position="1"/>
        <end position="35"/>
    </location>
</feature>
<dbReference type="Gene3D" id="1.10.10.800">
    <property type="match status" value="1"/>
</dbReference>
<keyword evidence="4" id="KW-1185">Reference proteome</keyword>
<dbReference type="GO" id="GO:0016787">
    <property type="term" value="F:hydrolase activity"/>
    <property type="evidence" value="ECO:0007669"/>
    <property type="project" value="InterPro"/>
</dbReference>
<dbReference type="InterPro" id="IPR002925">
    <property type="entry name" value="Dienelactn_hydro"/>
</dbReference>
<dbReference type="RefSeq" id="WP_083423545.1">
    <property type="nucleotide sequence ID" value="NZ_FOAP01000031.1"/>
</dbReference>
<evidence type="ECO:0000256" key="1">
    <source>
        <dbReference type="SAM" id="SignalP"/>
    </source>
</evidence>
<dbReference type="PANTHER" id="PTHR47751">
    <property type="entry name" value="SUPERFAMILY HYDROLASE, PUTATIVE (AFU_ORTHOLOGUE AFUA_2G16580)-RELATED"/>
    <property type="match status" value="1"/>
</dbReference>
<evidence type="ECO:0000313" key="4">
    <source>
        <dbReference type="Proteomes" id="UP000182719"/>
    </source>
</evidence>
<keyword evidence="1" id="KW-0732">Signal</keyword>
<feature type="domain" description="Dienelactone hydrolase" evidence="2">
    <location>
        <begin position="79"/>
        <end position="191"/>
    </location>
</feature>
<dbReference type="Gene3D" id="3.40.50.1820">
    <property type="entry name" value="alpha/beta hydrolase"/>
    <property type="match status" value="1"/>
</dbReference>
<organism evidence="3 4">
    <name type="scientific">Stigmatella aurantiaca</name>
    <dbReference type="NCBI Taxonomy" id="41"/>
    <lineage>
        <taxon>Bacteria</taxon>
        <taxon>Pseudomonadati</taxon>
        <taxon>Myxococcota</taxon>
        <taxon>Myxococcia</taxon>
        <taxon>Myxococcales</taxon>
        <taxon>Cystobacterineae</taxon>
        <taxon>Archangiaceae</taxon>
        <taxon>Stigmatella</taxon>
    </lineage>
</organism>
<dbReference type="AlphaFoldDB" id="A0A1H8E2Q5"/>
<evidence type="ECO:0000313" key="3">
    <source>
        <dbReference type="EMBL" id="SEN13715.1"/>
    </source>
</evidence>
<dbReference type="Proteomes" id="UP000182719">
    <property type="component" value="Unassembled WGS sequence"/>
</dbReference>
<reference evidence="4" key="1">
    <citation type="submission" date="2016-10" db="EMBL/GenBank/DDBJ databases">
        <authorList>
            <person name="Varghese N."/>
            <person name="Submissions S."/>
        </authorList>
    </citation>
    <scope>NUCLEOTIDE SEQUENCE [LARGE SCALE GENOMIC DNA]</scope>
    <source>
        <strain evidence="4">DSM 17044</strain>
    </source>
</reference>
<dbReference type="PANTHER" id="PTHR47751:SF1">
    <property type="entry name" value="SUPERFAMILY HYDROLASE, PUTATIVE (AFU_ORTHOLOGUE AFUA_2G16580)-RELATED"/>
    <property type="match status" value="1"/>
</dbReference>
<dbReference type="Pfam" id="PF01738">
    <property type="entry name" value="DLH"/>
    <property type="match status" value="1"/>
</dbReference>
<proteinExistence type="predicted"/>
<dbReference type="InterPro" id="IPR051411">
    <property type="entry name" value="Polyketide_trans_af380"/>
</dbReference>
<feature type="chain" id="PRO_5010205603" description="Dienelactone hydrolase domain-containing protein" evidence="1">
    <location>
        <begin position="36"/>
        <end position="359"/>
    </location>
</feature>
<dbReference type="SUPFAM" id="SSF53474">
    <property type="entry name" value="alpha/beta-Hydrolases"/>
    <property type="match status" value="1"/>
</dbReference>
<evidence type="ECO:0000259" key="2">
    <source>
        <dbReference type="Pfam" id="PF01738"/>
    </source>
</evidence>
<dbReference type="InterPro" id="IPR029058">
    <property type="entry name" value="AB_hydrolase_fold"/>
</dbReference>
<name>A0A1H8E2Q5_STIAU</name>
<dbReference type="OrthoDB" id="9805123at2"/>
<gene>
    <name evidence="3" type="ORF">SAMN05444354_13185</name>
</gene>
<sequence length="359" mass="38644">MKKASSTTKTVTRAASLRRHFIIAGAALSAASASAAESKVAAPTAREIRQASGPTDGFDVRSVRFKNGAIQMAGNLYVPKGFDPSRKYAAVVVLHPAGGVKEQTAGLYAQRLASQGFVTLAYDASHQGESGGEPRFLESPEARVADTRSAVDFLTTLGYVDRNRIGALGICAGSGYAVKATMLDRRIKAIATVSAFDIGTGFRKGWVGNVPLAEQLATLEKVSAQRTAEAGGGEPIYVNYVPETVDASTHRDMREAHAYYRTPAGHMHPNSQNKMLFTSLDKIYAFTGFDQVETLLTQPLLVVAGSEAGSLWHSRDLFAKKKGDKELFVIKGATHMDLYAGEHVDQALQKLTPFYKQKL</sequence>
<accession>A0A1H8E2Q5</accession>
<dbReference type="EMBL" id="FOAP01000031">
    <property type="protein sequence ID" value="SEN13715.1"/>
    <property type="molecule type" value="Genomic_DNA"/>
</dbReference>